<feature type="chain" id="PRO_5045291338" evidence="2">
    <location>
        <begin position="30"/>
        <end position="214"/>
    </location>
</feature>
<dbReference type="Proteomes" id="UP001269267">
    <property type="component" value="Unassembled WGS sequence"/>
</dbReference>
<evidence type="ECO:0000313" key="4">
    <source>
        <dbReference type="EMBL" id="MDR5876562.1"/>
    </source>
</evidence>
<evidence type="ECO:0000256" key="1">
    <source>
        <dbReference type="SAM" id="MobiDB-lite"/>
    </source>
</evidence>
<dbReference type="Pfam" id="PF07484">
    <property type="entry name" value="Collar"/>
    <property type="match status" value="1"/>
</dbReference>
<feature type="domain" description="Phage tail collar" evidence="3">
    <location>
        <begin position="38"/>
        <end position="93"/>
    </location>
</feature>
<dbReference type="SUPFAM" id="SSF88874">
    <property type="entry name" value="Receptor-binding domain of short tail fibre protein gp12"/>
    <property type="match status" value="1"/>
</dbReference>
<evidence type="ECO:0000256" key="2">
    <source>
        <dbReference type="SAM" id="SignalP"/>
    </source>
</evidence>
<name>A0ABU1GGF0_9GAMM</name>
<accession>A0ABU1GGF0</accession>
<dbReference type="Gene3D" id="3.90.1340.10">
    <property type="entry name" value="Phage tail collar domain"/>
    <property type="match status" value="1"/>
</dbReference>
<gene>
    <name evidence="4" type="ORF">QC815_16760</name>
</gene>
<dbReference type="RefSeq" id="WP_310541146.1">
    <property type="nucleotide sequence ID" value="NZ_JARWAI010000016.1"/>
</dbReference>
<evidence type="ECO:0000313" key="5">
    <source>
        <dbReference type="Proteomes" id="UP001269267"/>
    </source>
</evidence>
<protein>
    <submittedName>
        <fullName evidence="4">Tail fiber protein</fullName>
    </submittedName>
</protein>
<dbReference type="InterPro" id="IPR011083">
    <property type="entry name" value="Phage_tail_collar_dom"/>
</dbReference>
<sequence>MKKTCWRSALLGGSLLAAASLLTVSHAQASCSTDSYIGSICTTAASYCPVDTMEAAGQALQISEYTALYSLLGTQYGGNGTTVFNLPDMRGRSTVGAGQGRGLTNVPQGAMRGTETVTLTTRQLPAHSHALMAVDEDGSVKVQQGAWLANPLAEARGRDIEATGYAPSTSSSSRVTLNRESVGETGHNRPISTVPPQISLRHCITVNGVYPPRP</sequence>
<organism evidence="4 5">
    <name type="scientific">Vreelandella gomseomensis</name>
    <dbReference type="NCBI Taxonomy" id="370766"/>
    <lineage>
        <taxon>Bacteria</taxon>
        <taxon>Pseudomonadati</taxon>
        <taxon>Pseudomonadota</taxon>
        <taxon>Gammaproteobacteria</taxon>
        <taxon>Oceanospirillales</taxon>
        <taxon>Halomonadaceae</taxon>
        <taxon>Vreelandella</taxon>
    </lineage>
</organism>
<feature type="compositionally biased region" description="Polar residues" evidence="1">
    <location>
        <begin position="166"/>
        <end position="179"/>
    </location>
</feature>
<feature type="signal peptide" evidence="2">
    <location>
        <begin position="1"/>
        <end position="29"/>
    </location>
</feature>
<keyword evidence="2" id="KW-0732">Signal</keyword>
<evidence type="ECO:0000259" key="3">
    <source>
        <dbReference type="Pfam" id="PF07484"/>
    </source>
</evidence>
<reference evidence="4 5" key="1">
    <citation type="submission" date="2023-04" db="EMBL/GenBank/DDBJ databases">
        <title>A long-awaited taxogenomic arrangement of the family Halomonadaceae.</title>
        <authorList>
            <person name="De La Haba R."/>
            <person name="Chuvochina M."/>
            <person name="Wittouck S."/>
            <person name="Arahal D.R."/>
            <person name="Sanchez-Porro C."/>
            <person name="Hugenholtz P."/>
            <person name="Ventosa A."/>
        </authorList>
    </citation>
    <scope>NUCLEOTIDE SEQUENCE [LARGE SCALE GENOMIC DNA]</scope>
    <source>
        <strain evidence="4 5">DSM 18042</strain>
    </source>
</reference>
<proteinExistence type="predicted"/>
<feature type="region of interest" description="Disordered" evidence="1">
    <location>
        <begin position="163"/>
        <end position="194"/>
    </location>
</feature>
<comment type="caution">
    <text evidence="4">The sequence shown here is derived from an EMBL/GenBank/DDBJ whole genome shotgun (WGS) entry which is preliminary data.</text>
</comment>
<keyword evidence="5" id="KW-1185">Reference proteome</keyword>
<dbReference type="InterPro" id="IPR037053">
    <property type="entry name" value="Phage_tail_collar_dom_sf"/>
</dbReference>
<dbReference type="EMBL" id="JARWAI010000016">
    <property type="protein sequence ID" value="MDR5876562.1"/>
    <property type="molecule type" value="Genomic_DNA"/>
</dbReference>